<keyword evidence="5" id="KW-0677">Repeat</keyword>
<evidence type="ECO:0000313" key="14">
    <source>
        <dbReference type="EMBL" id="CAF3563330.1"/>
    </source>
</evidence>
<evidence type="ECO:0000256" key="6">
    <source>
        <dbReference type="ARBA" id="ARBA00022792"/>
    </source>
</evidence>
<name>A0A813RCS1_9BILA</name>
<comment type="caution">
    <text evidence="12">The sequence shown here is derived from an EMBL/GenBank/DDBJ whole genome shotgun (WGS) entry which is preliminary data.</text>
</comment>
<evidence type="ECO:0000256" key="7">
    <source>
        <dbReference type="ARBA" id="ARBA00022989"/>
    </source>
</evidence>
<evidence type="ECO:0000256" key="2">
    <source>
        <dbReference type="ARBA" id="ARBA00006375"/>
    </source>
</evidence>
<dbReference type="InterPro" id="IPR050391">
    <property type="entry name" value="Mito_Metabolite_Transporter"/>
</dbReference>
<evidence type="ECO:0000313" key="13">
    <source>
        <dbReference type="EMBL" id="CAF0858813.1"/>
    </source>
</evidence>
<dbReference type="Gene3D" id="1.50.40.10">
    <property type="entry name" value="Mitochondrial carrier domain"/>
    <property type="match status" value="1"/>
</dbReference>
<comment type="similarity">
    <text evidence="2 11">Belongs to the mitochondrial carrier (TC 2.A.29) family.</text>
</comment>
<evidence type="ECO:0000256" key="1">
    <source>
        <dbReference type="ARBA" id="ARBA00004448"/>
    </source>
</evidence>
<dbReference type="EMBL" id="CAJNOK010002409">
    <property type="protein sequence ID" value="CAF0858813.1"/>
    <property type="molecule type" value="Genomic_DNA"/>
</dbReference>
<dbReference type="Proteomes" id="UP000663829">
    <property type="component" value="Unassembled WGS sequence"/>
</dbReference>
<keyword evidence="3 11" id="KW-0813">Transport</keyword>
<dbReference type="PROSITE" id="PS50920">
    <property type="entry name" value="SOLCAR"/>
    <property type="match status" value="3"/>
</dbReference>
<evidence type="ECO:0000313" key="12">
    <source>
        <dbReference type="EMBL" id="CAF0780239.1"/>
    </source>
</evidence>
<keyword evidence="7" id="KW-1133">Transmembrane helix</keyword>
<keyword evidence="8" id="KW-0496">Mitochondrion</keyword>
<accession>A0A813RCS1</accession>
<evidence type="ECO:0000256" key="11">
    <source>
        <dbReference type="RuleBase" id="RU000488"/>
    </source>
</evidence>
<dbReference type="AlphaFoldDB" id="A0A813RCS1"/>
<dbReference type="InterPro" id="IPR018108">
    <property type="entry name" value="MCP_transmembrane"/>
</dbReference>
<evidence type="ECO:0000256" key="8">
    <source>
        <dbReference type="ARBA" id="ARBA00023128"/>
    </source>
</evidence>
<gene>
    <name evidence="12" type="ORF">GPM918_LOCUS2422</name>
    <name evidence="13" type="ORF">OVA965_LOCUS7529</name>
    <name evidence="14" type="ORF">SRO942_LOCUS2422</name>
    <name evidence="15" type="ORF">TMI583_LOCUS7524</name>
</gene>
<dbReference type="SUPFAM" id="SSF103506">
    <property type="entry name" value="Mitochondrial carrier"/>
    <property type="match status" value="1"/>
</dbReference>
<evidence type="ECO:0000256" key="3">
    <source>
        <dbReference type="ARBA" id="ARBA00022448"/>
    </source>
</evidence>
<dbReference type="PANTHER" id="PTHR45618">
    <property type="entry name" value="MITOCHONDRIAL DICARBOXYLATE CARRIER-RELATED"/>
    <property type="match status" value="1"/>
</dbReference>
<evidence type="ECO:0000256" key="10">
    <source>
        <dbReference type="PROSITE-ProRule" id="PRU00282"/>
    </source>
</evidence>
<dbReference type="EMBL" id="CAJOBA010002409">
    <property type="protein sequence ID" value="CAF3643794.1"/>
    <property type="molecule type" value="Genomic_DNA"/>
</dbReference>
<comment type="subcellular location">
    <subcellularLocation>
        <location evidence="1">Mitochondrion inner membrane</location>
        <topology evidence="1">Multi-pass membrane protein</topology>
    </subcellularLocation>
</comment>
<dbReference type="Proteomes" id="UP000681722">
    <property type="component" value="Unassembled WGS sequence"/>
</dbReference>
<dbReference type="EMBL" id="CAJNOQ010000269">
    <property type="protein sequence ID" value="CAF0780239.1"/>
    <property type="molecule type" value="Genomic_DNA"/>
</dbReference>
<dbReference type="Proteomes" id="UP000682733">
    <property type="component" value="Unassembled WGS sequence"/>
</dbReference>
<evidence type="ECO:0000256" key="4">
    <source>
        <dbReference type="ARBA" id="ARBA00022692"/>
    </source>
</evidence>
<feature type="repeat" description="Solcar" evidence="10">
    <location>
        <begin position="209"/>
        <end position="300"/>
    </location>
</feature>
<keyword evidence="9 10" id="KW-0472">Membrane</keyword>
<dbReference type="GO" id="GO:0005743">
    <property type="term" value="C:mitochondrial inner membrane"/>
    <property type="evidence" value="ECO:0007669"/>
    <property type="project" value="UniProtKB-SubCell"/>
</dbReference>
<dbReference type="OrthoDB" id="756301at2759"/>
<organism evidence="12 16">
    <name type="scientific">Didymodactylos carnosus</name>
    <dbReference type="NCBI Taxonomy" id="1234261"/>
    <lineage>
        <taxon>Eukaryota</taxon>
        <taxon>Metazoa</taxon>
        <taxon>Spiralia</taxon>
        <taxon>Gnathifera</taxon>
        <taxon>Rotifera</taxon>
        <taxon>Eurotatoria</taxon>
        <taxon>Bdelloidea</taxon>
        <taxon>Philodinida</taxon>
        <taxon>Philodinidae</taxon>
        <taxon>Didymodactylos</taxon>
    </lineage>
</organism>
<evidence type="ECO:0008006" key="17">
    <source>
        <dbReference type="Google" id="ProtNLM"/>
    </source>
</evidence>
<keyword evidence="4 10" id="KW-0812">Transmembrane</keyword>
<feature type="repeat" description="Solcar" evidence="10">
    <location>
        <begin position="11"/>
        <end position="99"/>
    </location>
</feature>
<dbReference type="Pfam" id="PF00153">
    <property type="entry name" value="Mito_carr"/>
    <property type="match status" value="3"/>
</dbReference>
<dbReference type="InterPro" id="IPR023395">
    <property type="entry name" value="MCP_dom_sf"/>
</dbReference>
<feature type="repeat" description="Solcar" evidence="10">
    <location>
        <begin position="108"/>
        <end position="200"/>
    </location>
</feature>
<proteinExistence type="inferred from homology"/>
<evidence type="ECO:0000313" key="16">
    <source>
        <dbReference type="Proteomes" id="UP000663829"/>
    </source>
</evidence>
<dbReference type="FunFam" id="1.50.40.10:FF:000062">
    <property type="entry name" value="mitochondrial uncoupling protein 3"/>
    <property type="match status" value="1"/>
</dbReference>
<reference evidence="12" key="1">
    <citation type="submission" date="2021-02" db="EMBL/GenBank/DDBJ databases">
        <authorList>
            <person name="Nowell W R."/>
        </authorList>
    </citation>
    <scope>NUCLEOTIDE SEQUENCE</scope>
</reference>
<evidence type="ECO:0000256" key="5">
    <source>
        <dbReference type="ARBA" id="ARBA00022737"/>
    </source>
</evidence>
<dbReference type="EMBL" id="CAJOBC010000269">
    <property type="protein sequence ID" value="CAF3563330.1"/>
    <property type="molecule type" value="Genomic_DNA"/>
</dbReference>
<sequence length="306" mass="34474">MSDTKNSTLIHPFFVKYALSCIAACVAETVTYPLDLTKTRLQIQGERGLTTYRGMTATALGIARQEGVWYLWQGVSPALYRHLIYTGCRITSYERIRDVLGKNEDNTFPLWKSIIAGMSAGGMSQFLASPMDRVKVIMQMQGLRRLKGEPIQVKNVADAFKKTLKSNGIRALWKGWVPNVQRAMLVNLGDLTTYDTTKHQILKRTNLKDGPFIHTLSSICAGLSAALLSTPADVIKTRIMNQSIDENGRGLLYKSSFDCLSKTVQNEGFAALYKGFVPIWVRMAPWSLTFWLTYEQIRRLSRVQSF</sequence>
<evidence type="ECO:0000313" key="15">
    <source>
        <dbReference type="EMBL" id="CAF3643794.1"/>
    </source>
</evidence>
<dbReference type="Proteomes" id="UP000677228">
    <property type="component" value="Unassembled WGS sequence"/>
</dbReference>
<keyword evidence="16" id="KW-1185">Reference proteome</keyword>
<keyword evidence="6" id="KW-0999">Mitochondrion inner membrane</keyword>
<evidence type="ECO:0000256" key="9">
    <source>
        <dbReference type="ARBA" id="ARBA00023136"/>
    </source>
</evidence>
<protein>
    <recommendedName>
        <fullName evidence="17">Mitochondrial uncoupling protein 4</fullName>
    </recommendedName>
</protein>